<comment type="caution">
    <text evidence="2">The sequence shown here is derived from an EMBL/GenBank/DDBJ whole genome shotgun (WGS) entry which is preliminary data.</text>
</comment>
<evidence type="ECO:0000256" key="1">
    <source>
        <dbReference type="SAM" id="MobiDB-lite"/>
    </source>
</evidence>
<dbReference type="AlphaFoldDB" id="A0AAD5IHN9"/>
<keyword evidence="3" id="KW-1185">Reference proteome</keyword>
<organism evidence="2 3">
    <name type="scientific">Acer negundo</name>
    <name type="common">Box elder</name>
    <dbReference type="NCBI Taxonomy" id="4023"/>
    <lineage>
        <taxon>Eukaryota</taxon>
        <taxon>Viridiplantae</taxon>
        <taxon>Streptophyta</taxon>
        <taxon>Embryophyta</taxon>
        <taxon>Tracheophyta</taxon>
        <taxon>Spermatophyta</taxon>
        <taxon>Magnoliopsida</taxon>
        <taxon>eudicotyledons</taxon>
        <taxon>Gunneridae</taxon>
        <taxon>Pentapetalae</taxon>
        <taxon>rosids</taxon>
        <taxon>malvids</taxon>
        <taxon>Sapindales</taxon>
        <taxon>Sapindaceae</taxon>
        <taxon>Hippocastanoideae</taxon>
        <taxon>Acereae</taxon>
        <taxon>Acer</taxon>
    </lineage>
</organism>
<gene>
    <name evidence="2" type="ORF">LWI28_008069</name>
</gene>
<accession>A0AAD5IHN9</accession>
<feature type="compositionally biased region" description="Polar residues" evidence="1">
    <location>
        <begin position="331"/>
        <end position="340"/>
    </location>
</feature>
<evidence type="ECO:0000313" key="2">
    <source>
        <dbReference type="EMBL" id="KAI9165115.1"/>
    </source>
</evidence>
<evidence type="ECO:0000313" key="3">
    <source>
        <dbReference type="Proteomes" id="UP001064489"/>
    </source>
</evidence>
<feature type="region of interest" description="Disordered" evidence="1">
    <location>
        <begin position="330"/>
        <end position="351"/>
    </location>
</feature>
<reference evidence="2" key="1">
    <citation type="journal article" date="2022" name="Plant J.">
        <title>Strategies of tolerance reflected in two North American maple genomes.</title>
        <authorList>
            <person name="McEvoy S.L."/>
            <person name="Sezen U.U."/>
            <person name="Trouern-Trend A."/>
            <person name="McMahon S.M."/>
            <person name="Schaberg P.G."/>
            <person name="Yang J."/>
            <person name="Wegrzyn J.L."/>
            <person name="Swenson N.G."/>
        </authorList>
    </citation>
    <scope>NUCLEOTIDE SEQUENCE</scope>
    <source>
        <strain evidence="2">91603</strain>
    </source>
</reference>
<dbReference type="Proteomes" id="UP001064489">
    <property type="component" value="Chromosome 10"/>
</dbReference>
<proteinExistence type="predicted"/>
<feature type="region of interest" description="Disordered" evidence="1">
    <location>
        <begin position="1"/>
        <end position="22"/>
    </location>
</feature>
<reference evidence="2" key="2">
    <citation type="submission" date="2023-02" db="EMBL/GenBank/DDBJ databases">
        <authorList>
            <person name="Swenson N.G."/>
            <person name="Wegrzyn J.L."/>
            <person name="Mcevoy S.L."/>
        </authorList>
    </citation>
    <scope>NUCLEOTIDE SEQUENCE</scope>
    <source>
        <strain evidence="2">91603</strain>
        <tissue evidence="2">Leaf</tissue>
    </source>
</reference>
<evidence type="ECO:0008006" key="4">
    <source>
        <dbReference type="Google" id="ProtNLM"/>
    </source>
</evidence>
<protein>
    <recommendedName>
        <fullName evidence="4">DUF4283 domain-containing protein</fullName>
    </recommendedName>
</protein>
<name>A0AAD5IHN9_ACENE</name>
<sequence>MSKVEERSSRKFKREMEFKKGGNKEPLKAANLRLNSSYADAVRVMSYKENSKESNMSYVKDKERLEVVKWEEDASDSSWLNLCVVGVFRKLSDVAYVNKRVSERNIQSSSYYLGDKNILWSFRTIDDRNTFIRIKELWEGVLSFVGSWSNAITPHCMLSWVEFRGIPINIWCEDFFLKPGWVVGEPLLVEEETSGDGNEFFLHFSSGRSDPGGLGLVFGMLGWESGDSSVALGTRFNAPIMKKGFPRKEKLKYNISKTGNAAGLYNTTVQLPMAKASEFRKVVHFNLGLGFDINKGLAFGTPKLGVFVKDRLVCGPPKYGQQKVKGIISNRDGSNSSIAQHGQPHQMLDKGKGVEKTWSCEYSRESASEGSGDGSWLSHSNFKRKYSKGGVNQSISDNIVIDLNNGGGMGQDLGPSFKEALLKGGQGLLPQHESLIDQISSATSSNDSEIVKKLSAEVSISSSEVSLSHVSET</sequence>
<dbReference type="EMBL" id="JAJSOW010000105">
    <property type="protein sequence ID" value="KAI9165115.1"/>
    <property type="molecule type" value="Genomic_DNA"/>
</dbReference>